<name>A0A0L6JQS6_9FIRM</name>
<accession>A0A0L6JQS6</accession>
<dbReference type="STRING" id="398512.Bccel_3420"/>
<keyword evidence="3" id="KW-1185">Reference proteome</keyword>
<organism evidence="2 3">
    <name type="scientific">Pseudobacteroides cellulosolvens ATCC 35603 = DSM 2933</name>
    <dbReference type="NCBI Taxonomy" id="398512"/>
    <lineage>
        <taxon>Bacteria</taxon>
        <taxon>Bacillati</taxon>
        <taxon>Bacillota</taxon>
        <taxon>Clostridia</taxon>
        <taxon>Eubacteriales</taxon>
        <taxon>Oscillospiraceae</taxon>
        <taxon>Pseudobacteroides</taxon>
    </lineage>
</organism>
<dbReference type="Gene3D" id="1.10.275.10">
    <property type="entry name" value="Fumarase/aspartase (N-terminal domain)"/>
    <property type="match status" value="1"/>
</dbReference>
<dbReference type="GO" id="GO:0004397">
    <property type="term" value="F:histidine ammonia-lyase activity"/>
    <property type="evidence" value="ECO:0007669"/>
    <property type="project" value="UniProtKB-EC"/>
</dbReference>
<evidence type="ECO:0000313" key="3">
    <source>
        <dbReference type="Proteomes" id="UP000036923"/>
    </source>
</evidence>
<sequence length="543" mass="60681">MSLFIDGNSLTIEDVYQVSFNNQKVSLSSDAEFRKKIAESREFLEEYIKKGYPVYGVTTGFGDSCHNQINYKKSEKLQRSLVNFHGIGVGNYFSKEVGRAVLLVRLNSNIRGYSAIRPVLAEKMLEFLNKDIIPVIPEIGSVGASGDLTPLSYVAACLMGERKVYYNGKIAPTKDVLKEVGIEPIVLQAKEGLAIMNGTSVMTAVSALNWRKVKRLSNISDFLTGATIEVIGGNDVPYRRKVSEIKNHIGQIESSEKIYKVISDSKRVQKYEALLEKLGSINSDGYKKTDVKIQDRYSLRCSPQINGVVRDTLHFTKTWIENELNSSNDNPLIDNENRIIYNSGNFYGGHICAVNDYLRIAVANISDLCDKQVELLCDGKFNNLTENLTPYLSEVDENKGTLHGFKAAQITVSALCSEISYLSGAVSIHSRPTESLNQDKVSLGTISARKLSEAIELMYLQYSIHLLAVLQAVDLIGEEHFGSLTRKVFKDVREFTRFVHEDRPLDDEAKMVSKYLQSADLFNDLHKAEIESSILAQPDLQLV</sequence>
<proteinExistence type="predicted"/>
<dbReference type="Pfam" id="PF00221">
    <property type="entry name" value="Lyase_aromatic"/>
    <property type="match status" value="1"/>
</dbReference>
<dbReference type="RefSeq" id="WP_050753554.1">
    <property type="nucleotide sequence ID" value="NZ_JQKC01000008.1"/>
</dbReference>
<dbReference type="PANTHER" id="PTHR10362">
    <property type="entry name" value="HISTIDINE AMMONIA-LYASE"/>
    <property type="match status" value="1"/>
</dbReference>
<gene>
    <name evidence="2" type="ORF">Bccel_3420</name>
</gene>
<evidence type="ECO:0000313" key="2">
    <source>
        <dbReference type="EMBL" id="KNY28149.1"/>
    </source>
</evidence>
<reference evidence="3" key="1">
    <citation type="submission" date="2015-07" db="EMBL/GenBank/DDBJ databases">
        <title>Near-Complete Genome Sequence of the Cellulolytic Bacterium Bacteroides (Pseudobacteroides) cellulosolvens ATCC 35603.</title>
        <authorList>
            <person name="Dassa B."/>
            <person name="Utturkar S.M."/>
            <person name="Klingeman D.M."/>
            <person name="Hurt R.A."/>
            <person name="Keller M."/>
            <person name="Xu J."/>
            <person name="Reddy Y.H.K."/>
            <person name="Borovok I."/>
            <person name="Grinberg I.R."/>
            <person name="Lamed R."/>
            <person name="Zhivin O."/>
            <person name="Bayer E.A."/>
            <person name="Brown S.D."/>
        </authorList>
    </citation>
    <scope>NUCLEOTIDE SEQUENCE [LARGE SCALE GENOMIC DNA]</scope>
    <source>
        <strain evidence="3">DSM 2933</strain>
    </source>
</reference>
<dbReference type="InterPro" id="IPR008948">
    <property type="entry name" value="L-Aspartase-like"/>
</dbReference>
<dbReference type="PROSITE" id="PS00488">
    <property type="entry name" value="PAL_HISTIDASE"/>
    <property type="match status" value="1"/>
</dbReference>
<dbReference type="EC" id="4.3.1.3" evidence="2"/>
<dbReference type="FunFam" id="1.10.275.10:FF:000005">
    <property type="entry name" value="Histidine ammonia-lyase"/>
    <property type="match status" value="1"/>
</dbReference>
<dbReference type="AlphaFoldDB" id="A0A0L6JQS6"/>
<evidence type="ECO:0000256" key="1">
    <source>
        <dbReference type="ARBA" id="ARBA00023239"/>
    </source>
</evidence>
<keyword evidence="1 2" id="KW-0456">Lyase</keyword>
<dbReference type="InterPro" id="IPR024083">
    <property type="entry name" value="Fumarase/histidase_N"/>
</dbReference>
<dbReference type="eggNOG" id="COG2986">
    <property type="taxonomic scope" value="Bacteria"/>
</dbReference>
<dbReference type="Proteomes" id="UP000036923">
    <property type="component" value="Unassembled WGS sequence"/>
</dbReference>
<dbReference type="InterPro" id="IPR022313">
    <property type="entry name" value="Phe/His_NH3-lyase_AS"/>
</dbReference>
<dbReference type="CDD" id="cd00332">
    <property type="entry name" value="PAL-HAL"/>
    <property type="match status" value="1"/>
</dbReference>
<dbReference type="EMBL" id="LGTC01000001">
    <property type="protein sequence ID" value="KNY28149.1"/>
    <property type="molecule type" value="Genomic_DNA"/>
</dbReference>
<dbReference type="SUPFAM" id="SSF48557">
    <property type="entry name" value="L-aspartase-like"/>
    <property type="match status" value="1"/>
</dbReference>
<dbReference type="PATRIC" id="fig|398512.5.peg.3580"/>
<dbReference type="Gene3D" id="1.20.200.10">
    <property type="entry name" value="Fumarase/aspartase (Central domain)"/>
    <property type="match status" value="1"/>
</dbReference>
<dbReference type="InterPro" id="IPR001106">
    <property type="entry name" value="Aromatic_Lyase"/>
</dbReference>
<comment type="caution">
    <text evidence="2">The sequence shown here is derived from an EMBL/GenBank/DDBJ whole genome shotgun (WGS) entry which is preliminary data.</text>
</comment>
<protein>
    <submittedName>
        <fullName evidence="2">Histidine ammonia-lyase</fullName>
        <ecNumber evidence="2">4.3.1.3</ecNumber>
    </submittedName>
</protein>
<dbReference type="OrthoDB" id="9806955at2"/>